<evidence type="ECO:0000313" key="2">
    <source>
        <dbReference type="Proteomes" id="UP000279833"/>
    </source>
</evidence>
<reference evidence="3" key="1">
    <citation type="submission" date="2016-06" db="UniProtKB">
        <authorList>
            <consortium name="WormBaseParasite"/>
        </authorList>
    </citation>
    <scope>IDENTIFICATION</scope>
</reference>
<dbReference type="Proteomes" id="UP000279833">
    <property type="component" value="Unassembled WGS sequence"/>
</dbReference>
<name>A0A183KG46_9TREM</name>
<sequence length="44" mass="4453">SDDLFDHTLVSVSVTGSTGSSSPAKGLAHTDAESVCAFTSTLRP</sequence>
<evidence type="ECO:0000313" key="1">
    <source>
        <dbReference type="EMBL" id="VDP54854.1"/>
    </source>
</evidence>
<dbReference type="EMBL" id="UZAK01036317">
    <property type="protein sequence ID" value="VDP54854.1"/>
    <property type="molecule type" value="Genomic_DNA"/>
</dbReference>
<accession>A0A183KG46</accession>
<reference evidence="1 2" key="2">
    <citation type="submission" date="2018-11" db="EMBL/GenBank/DDBJ databases">
        <authorList>
            <consortium name="Pathogen Informatics"/>
        </authorList>
    </citation>
    <scope>NUCLEOTIDE SEQUENCE [LARGE SCALE GENOMIC DNA]</scope>
    <source>
        <strain evidence="1">Dakar</strain>
        <strain evidence="2">Dakar, Senegal</strain>
    </source>
</reference>
<gene>
    <name evidence="1" type="ORF">SCUD_LOCUS13993</name>
</gene>
<organism evidence="3">
    <name type="scientific">Schistosoma curassoni</name>
    <dbReference type="NCBI Taxonomy" id="6186"/>
    <lineage>
        <taxon>Eukaryota</taxon>
        <taxon>Metazoa</taxon>
        <taxon>Spiralia</taxon>
        <taxon>Lophotrochozoa</taxon>
        <taxon>Platyhelminthes</taxon>
        <taxon>Trematoda</taxon>
        <taxon>Digenea</taxon>
        <taxon>Strigeidida</taxon>
        <taxon>Schistosomatoidea</taxon>
        <taxon>Schistosomatidae</taxon>
        <taxon>Schistosoma</taxon>
    </lineage>
</organism>
<keyword evidence="2" id="KW-1185">Reference proteome</keyword>
<protein>
    <submittedName>
        <fullName evidence="3">DUF3558 domain-containing protein</fullName>
    </submittedName>
</protein>
<dbReference type="AlphaFoldDB" id="A0A183KG46"/>
<dbReference type="WBParaSite" id="SCUD_0001399601-mRNA-1">
    <property type="protein sequence ID" value="SCUD_0001399601-mRNA-1"/>
    <property type="gene ID" value="SCUD_0001399601"/>
</dbReference>
<proteinExistence type="predicted"/>
<evidence type="ECO:0000313" key="3">
    <source>
        <dbReference type="WBParaSite" id="SCUD_0001399601-mRNA-1"/>
    </source>
</evidence>